<dbReference type="AlphaFoldDB" id="A0A1I7T8Y8"/>
<keyword evidence="1" id="KW-0812">Transmembrane</keyword>
<evidence type="ECO:0000313" key="3">
    <source>
        <dbReference type="WBParaSite" id="Csp11.Scaffold550.g3592.t1"/>
    </source>
</evidence>
<keyword evidence="1" id="KW-1133">Transmembrane helix</keyword>
<dbReference type="PANTHER" id="PTHR46000:SF9">
    <property type="entry name" value="SEVEN TM RECEPTOR"/>
    <property type="match status" value="1"/>
</dbReference>
<organism evidence="2 3">
    <name type="scientific">Caenorhabditis tropicalis</name>
    <dbReference type="NCBI Taxonomy" id="1561998"/>
    <lineage>
        <taxon>Eukaryota</taxon>
        <taxon>Metazoa</taxon>
        <taxon>Ecdysozoa</taxon>
        <taxon>Nematoda</taxon>
        <taxon>Chromadorea</taxon>
        <taxon>Rhabditida</taxon>
        <taxon>Rhabditina</taxon>
        <taxon>Rhabditomorpha</taxon>
        <taxon>Rhabditoidea</taxon>
        <taxon>Rhabditidae</taxon>
        <taxon>Peloderinae</taxon>
        <taxon>Caenorhabditis</taxon>
    </lineage>
</organism>
<protein>
    <submittedName>
        <fullName evidence="3">Dolichyl-diphosphooligosaccharide--protein glycosyltransferase subunit KCP2</fullName>
    </submittedName>
</protein>
<evidence type="ECO:0000256" key="1">
    <source>
        <dbReference type="SAM" id="Phobius"/>
    </source>
</evidence>
<dbReference type="eggNOG" id="ENOG502TJC2">
    <property type="taxonomic scope" value="Eukaryota"/>
</dbReference>
<keyword evidence="2" id="KW-1185">Reference proteome</keyword>
<feature type="transmembrane region" description="Helical" evidence="1">
    <location>
        <begin position="48"/>
        <end position="70"/>
    </location>
</feature>
<feature type="transmembrane region" description="Helical" evidence="1">
    <location>
        <begin position="15"/>
        <end position="36"/>
    </location>
</feature>
<name>A0A1I7T8Y8_9PELO</name>
<keyword evidence="1" id="KW-0472">Membrane</keyword>
<dbReference type="InterPro" id="IPR019428">
    <property type="entry name" value="7TM_GPCR_serpentine_rcpt_Str"/>
</dbReference>
<evidence type="ECO:0000313" key="2">
    <source>
        <dbReference type="Proteomes" id="UP000095282"/>
    </source>
</evidence>
<dbReference type="PANTHER" id="PTHR46000">
    <property type="entry name" value="SEVEN TM RECEPTOR-RELATED"/>
    <property type="match status" value="1"/>
</dbReference>
<dbReference type="WBParaSite" id="Csp11.Scaffold550.g3592.t1">
    <property type="protein sequence ID" value="Csp11.Scaffold550.g3592.t1"/>
    <property type="gene ID" value="Csp11.Scaffold550.g3592"/>
</dbReference>
<proteinExistence type="predicted"/>
<dbReference type="Pfam" id="PF10326">
    <property type="entry name" value="7TM_GPCR_Str"/>
    <property type="match status" value="1"/>
</dbReference>
<sequence length="99" mass="11140">MSSSYLPLVSLAQKIGSVAFVASIVFGAILIFLTLFGVRQIFGTYKYLMIIFTFLGIFLAALETILHLNLHFYNNGLVFFTLSTPFDLNKDAVRLLLRE</sequence>
<accession>A0A1I7T8Y8</accession>
<dbReference type="Proteomes" id="UP000095282">
    <property type="component" value="Unplaced"/>
</dbReference>
<reference evidence="3" key="1">
    <citation type="submission" date="2016-11" db="UniProtKB">
        <authorList>
            <consortium name="WormBaseParasite"/>
        </authorList>
    </citation>
    <scope>IDENTIFICATION</scope>
</reference>